<organism evidence="1">
    <name type="scientific">marine metagenome</name>
    <dbReference type="NCBI Taxonomy" id="408172"/>
    <lineage>
        <taxon>unclassified sequences</taxon>
        <taxon>metagenomes</taxon>
        <taxon>ecological metagenomes</taxon>
    </lineage>
</organism>
<evidence type="ECO:0008006" key="2">
    <source>
        <dbReference type="Google" id="ProtNLM"/>
    </source>
</evidence>
<dbReference type="AlphaFoldDB" id="A0A382ZQP2"/>
<gene>
    <name evidence="1" type="ORF">METZ01_LOCUS450668</name>
</gene>
<name>A0A382ZQP2_9ZZZZ</name>
<accession>A0A382ZQP2</accession>
<dbReference type="GO" id="GO:0006364">
    <property type="term" value="P:rRNA processing"/>
    <property type="evidence" value="ECO:0007669"/>
    <property type="project" value="InterPro"/>
</dbReference>
<dbReference type="InterPro" id="IPR005227">
    <property type="entry name" value="YqgF"/>
</dbReference>
<dbReference type="InterPro" id="IPR037027">
    <property type="entry name" value="YqgF/RNaseH-like_dom_sf"/>
</dbReference>
<dbReference type="CDD" id="cd16964">
    <property type="entry name" value="YqgF"/>
    <property type="match status" value="1"/>
</dbReference>
<dbReference type="Gene3D" id="3.30.420.140">
    <property type="entry name" value="YqgF/RNase H-like domain"/>
    <property type="match status" value="1"/>
</dbReference>
<protein>
    <recommendedName>
        <fullName evidence="2">YqgF/RNase H-like domain-containing protein</fullName>
    </recommendedName>
</protein>
<dbReference type="SUPFAM" id="SSF53098">
    <property type="entry name" value="Ribonuclease H-like"/>
    <property type="match status" value="1"/>
</dbReference>
<sequence>KVVTNWKPDLFLVGNPLNMDGTISKIKTKSDKFSNFIEERYNIPVELVDERLSTREALDRISSKNEYLINNSDNRHSVAAQVILEHWFREQS</sequence>
<dbReference type="InterPro" id="IPR012337">
    <property type="entry name" value="RNaseH-like_sf"/>
</dbReference>
<feature type="non-terminal residue" evidence="1">
    <location>
        <position position="1"/>
    </location>
</feature>
<reference evidence="1" key="1">
    <citation type="submission" date="2018-05" db="EMBL/GenBank/DDBJ databases">
        <authorList>
            <person name="Lanie J.A."/>
            <person name="Ng W.-L."/>
            <person name="Kazmierczak K.M."/>
            <person name="Andrzejewski T.M."/>
            <person name="Davidsen T.M."/>
            <person name="Wayne K.J."/>
            <person name="Tettelin H."/>
            <person name="Glass J.I."/>
            <person name="Rusch D."/>
            <person name="Podicherti R."/>
            <person name="Tsui H.-C.T."/>
            <person name="Winkler M.E."/>
        </authorList>
    </citation>
    <scope>NUCLEOTIDE SEQUENCE</scope>
</reference>
<dbReference type="NCBIfam" id="TIGR00250">
    <property type="entry name" value="RNAse_H_YqgF"/>
    <property type="match status" value="1"/>
</dbReference>
<dbReference type="Pfam" id="PF03652">
    <property type="entry name" value="RuvX"/>
    <property type="match status" value="1"/>
</dbReference>
<evidence type="ECO:0000313" key="1">
    <source>
        <dbReference type="EMBL" id="SVD97814.1"/>
    </source>
</evidence>
<proteinExistence type="predicted"/>
<dbReference type="EMBL" id="UINC01185885">
    <property type="protein sequence ID" value="SVD97814.1"/>
    <property type="molecule type" value="Genomic_DNA"/>
</dbReference>